<evidence type="ECO:0000313" key="1">
    <source>
        <dbReference type="EMBL" id="KAF2324183.1"/>
    </source>
</evidence>
<gene>
    <name evidence="1" type="ORF">GH714_009564</name>
</gene>
<keyword evidence="2" id="KW-1185">Reference proteome</keyword>
<accession>A0A6A6NGB6</accession>
<protein>
    <submittedName>
        <fullName evidence="1">Uncharacterized protein</fullName>
    </submittedName>
</protein>
<name>A0A6A6NGB6_HEVBR</name>
<dbReference type="Proteomes" id="UP000467840">
    <property type="component" value="Chromosome 5"/>
</dbReference>
<proteinExistence type="predicted"/>
<reference evidence="1 2" key="1">
    <citation type="journal article" date="2020" name="Mol. Plant">
        <title>The Chromosome-Based Rubber Tree Genome Provides New Insights into Spurge Genome Evolution and Rubber Biosynthesis.</title>
        <authorList>
            <person name="Liu J."/>
            <person name="Shi C."/>
            <person name="Shi C.C."/>
            <person name="Li W."/>
            <person name="Zhang Q.J."/>
            <person name="Zhang Y."/>
            <person name="Li K."/>
            <person name="Lu H.F."/>
            <person name="Shi C."/>
            <person name="Zhu S.T."/>
            <person name="Xiao Z.Y."/>
            <person name="Nan H."/>
            <person name="Yue Y."/>
            <person name="Zhu X.G."/>
            <person name="Wu Y."/>
            <person name="Hong X.N."/>
            <person name="Fan G.Y."/>
            <person name="Tong Y."/>
            <person name="Zhang D."/>
            <person name="Mao C.L."/>
            <person name="Liu Y.L."/>
            <person name="Hao S.J."/>
            <person name="Liu W.Q."/>
            <person name="Lv M.Q."/>
            <person name="Zhang H.B."/>
            <person name="Liu Y."/>
            <person name="Hu-Tang G.R."/>
            <person name="Wang J.P."/>
            <person name="Wang J.H."/>
            <person name="Sun Y.H."/>
            <person name="Ni S.B."/>
            <person name="Chen W.B."/>
            <person name="Zhang X.C."/>
            <person name="Jiao Y.N."/>
            <person name="Eichler E.E."/>
            <person name="Li G.H."/>
            <person name="Liu X."/>
            <person name="Gao L.Z."/>
        </authorList>
    </citation>
    <scope>NUCLEOTIDE SEQUENCE [LARGE SCALE GENOMIC DNA]</scope>
    <source>
        <strain evidence="2">cv. GT1</strain>
        <tissue evidence="1">Leaf</tissue>
    </source>
</reference>
<evidence type="ECO:0000313" key="2">
    <source>
        <dbReference type="Proteomes" id="UP000467840"/>
    </source>
</evidence>
<sequence length="139" mass="15719">MMTMSSCYLQPLVADLYRFPKLMRMLKKRKSMMLRKFKDSSLILPLRLQSNQMIFRSMATGILEMFRSDCCIPEAAVVSVGHGYEAYVMELRVKARPPPQQARSSNTAPLLDSSHQALIDLVTVLDSEEVVAFVENNGS</sequence>
<comment type="caution">
    <text evidence="1">The sequence shown here is derived from an EMBL/GenBank/DDBJ whole genome shotgun (WGS) entry which is preliminary data.</text>
</comment>
<dbReference type="EMBL" id="JAAGAX010000001">
    <property type="protein sequence ID" value="KAF2324183.1"/>
    <property type="molecule type" value="Genomic_DNA"/>
</dbReference>
<dbReference type="AlphaFoldDB" id="A0A6A6NGB6"/>
<organism evidence="1 2">
    <name type="scientific">Hevea brasiliensis</name>
    <name type="common">Para rubber tree</name>
    <name type="synonym">Siphonia brasiliensis</name>
    <dbReference type="NCBI Taxonomy" id="3981"/>
    <lineage>
        <taxon>Eukaryota</taxon>
        <taxon>Viridiplantae</taxon>
        <taxon>Streptophyta</taxon>
        <taxon>Embryophyta</taxon>
        <taxon>Tracheophyta</taxon>
        <taxon>Spermatophyta</taxon>
        <taxon>Magnoliopsida</taxon>
        <taxon>eudicotyledons</taxon>
        <taxon>Gunneridae</taxon>
        <taxon>Pentapetalae</taxon>
        <taxon>rosids</taxon>
        <taxon>fabids</taxon>
        <taxon>Malpighiales</taxon>
        <taxon>Euphorbiaceae</taxon>
        <taxon>Crotonoideae</taxon>
        <taxon>Micrandreae</taxon>
        <taxon>Hevea</taxon>
    </lineage>
</organism>